<sequence>MRTNFLILMVALCPFLAHADESGVDKNSDVKSDFARIRLFGQNGMGVKYYPNSACYGGDSVTVSGGFGDAFSSFLGVASNTSIGMPETPNSGKPSTRNGYFSKAFFREYKITANQPLTIKLDFQSNPSPSVSFLKGQSTGYLSCRTHAGTFIPEAGKDYEISLDIKNGMCIPVLNELQTTEDGLILQPVVVSKAERCN</sequence>
<feature type="signal peptide" evidence="1">
    <location>
        <begin position="1"/>
        <end position="19"/>
    </location>
</feature>
<evidence type="ECO:0000256" key="1">
    <source>
        <dbReference type="SAM" id="SignalP"/>
    </source>
</evidence>
<gene>
    <name evidence="2" type="ORF">GEV47_18020</name>
</gene>
<evidence type="ECO:0008006" key="4">
    <source>
        <dbReference type="Google" id="ProtNLM"/>
    </source>
</evidence>
<reference evidence="2 3" key="1">
    <citation type="submission" date="2019-10" db="EMBL/GenBank/DDBJ databases">
        <title>Glaciimonas soli sp. nov., a psychrophilic bacterium isolated from the forest soil of a high elevation mountain in Taiwan.</title>
        <authorList>
            <person name="Wang L.-T."/>
            <person name="Shieh W.Y."/>
        </authorList>
    </citation>
    <scope>NUCLEOTIDE SEQUENCE [LARGE SCALE GENOMIC DNA]</scope>
    <source>
        <strain evidence="2 3">GS1</strain>
    </source>
</reference>
<keyword evidence="1" id="KW-0732">Signal</keyword>
<protein>
    <recommendedName>
        <fullName evidence="4">Secreted protein</fullName>
    </recommendedName>
</protein>
<dbReference type="RefSeq" id="WP_153236209.1">
    <property type="nucleotide sequence ID" value="NZ_WINI01000010.1"/>
</dbReference>
<comment type="caution">
    <text evidence="2">The sequence shown here is derived from an EMBL/GenBank/DDBJ whole genome shotgun (WGS) entry which is preliminary data.</text>
</comment>
<keyword evidence="3" id="KW-1185">Reference proteome</keyword>
<organism evidence="2 3">
    <name type="scientific">Glaciimonas soli</name>
    <dbReference type="NCBI Taxonomy" id="2590999"/>
    <lineage>
        <taxon>Bacteria</taxon>
        <taxon>Pseudomonadati</taxon>
        <taxon>Pseudomonadota</taxon>
        <taxon>Betaproteobacteria</taxon>
        <taxon>Burkholderiales</taxon>
        <taxon>Oxalobacteraceae</taxon>
        <taxon>Glaciimonas</taxon>
    </lineage>
</organism>
<evidence type="ECO:0000313" key="3">
    <source>
        <dbReference type="Proteomes" id="UP000451565"/>
    </source>
</evidence>
<dbReference type="Proteomes" id="UP000451565">
    <property type="component" value="Unassembled WGS sequence"/>
</dbReference>
<feature type="chain" id="PRO_5032465484" description="Secreted protein" evidence="1">
    <location>
        <begin position="20"/>
        <end position="198"/>
    </location>
</feature>
<evidence type="ECO:0000313" key="2">
    <source>
        <dbReference type="EMBL" id="MQR02577.1"/>
    </source>
</evidence>
<proteinExistence type="predicted"/>
<dbReference type="EMBL" id="WINI01000010">
    <property type="protein sequence ID" value="MQR02577.1"/>
    <property type="molecule type" value="Genomic_DNA"/>
</dbReference>
<dbReference type="AlphaFoldDB" id="A0A843YX51"/>
<name>A0A843YX51_9BURK</name>
<dbReference type="OrthoDB" id="8774604at2"/>
<accession>A0A843YX51</accession>